<dbReference type="Proteomes" id="UP000184310">
    <property type="component" value="Unassembled WGS sequence"/>
</dbReference>
<sequence length="167" mass="19650">MSMICDYLKVDKKTLNEFRNLDIDEIIEEIENLSENDEDIYSVDKLWDGLHFLLVGSSATDRIEDNPLSQAIMGVKTFSPSDEDGYIAYIESKDLDSIVKALKDVNIEELKNRFNIEEFRNNEIYPDIWREDEKLELFEELANEYKNIIEFYESALENKQQIVVSIY</sequence>
<dbReference type="SUPFAM" id="SSF111069">
    <property type="entry name" value="Hypothetical protein yfbM"/>
    <property type="match status" value="1"/>
</dbReference>
<protein>
    <recommendedName>
        <fullName evidence="4">DUF1877 domain-containing protein</fullName>
    </recommendedName>
</protein>
<dbReference type="Pfam" id="PF08974">
    <property type="entry name" value="DUF1877"/>
    <property type="match status" value="1"/>
</dbReference>
<keyword evidence="1" id="KW-0175">Coiled coil</keyword>
<accession>A0A1M6UWI4</accession>
<evidence type="ECO:0008006" key="4">
    <source>
        <dbReference type="Google" id="ProtNLM"/>
    </source>
</evidence>
<keyword evidence="3" id="KW-1185">Reference proteome</keyword>
<dbReference type="STRING" id="1121302.SAMN02745163_04368"/>
<feature type="coiled-coil region" evidence="1">
    <location>
        <begin position="135"/>
        <end position="162"/>
    </location>
</feature>
<name>A0A1M6UWI4_9CLOT</name>
<organism evidence="2 3">
    <name type="scientific">Clostridium cavendishii DSM 21758</name>
    <dbReference type="NCBI Taxonomy" id="1121302"/>
    <lineage>
        <taxon>Bacteria</taxon>
        <taxon>Bacillati</taxon>
        <taxon>Bacillota</taxon>
        <taxon>Clostridia</taxon>
        <taxon>Eubacteriales</taxon>
        <taxon>Clostridiaceae</taxon>
        <taxon>Clostridium</taxon>
    </lineage>
</organism>
<dbReference type="InterPro" id="IPR015068">
    <property type="entry name" value="DUF1877"/>
</dbReference>
<reference evidence="2 3" key="1">
    <citation type="submission" date="2016-11" db="EMBL/GenBank/DDBJ databases">
        <authorList>
            <person name="Jaros S."/>
            <person name="Januszkiewicz K."/>
            <person name="Wedrychowicz H."/>
        </authorList>
    </citation>
    <scope>NUCLEOTIDE SEQUENCE [LARGE SCALE GENOMIC DNA]</scope>
    <source>
        <strain evidence="2 3">DSM 21758</strain>
    </source>
</reference>
<proteinExistence type="predicted"/>
<dbReference type="OrthoDB" id="289289at2"/>
<dbReference type="RefSeq" id="WP_072993447.1">
    <property type="nucleotide sequence ID" value="NZ_FQZB01000025.1"/>
</dbReference>
<dbReference type="AlphaFoldDB" id="A0A1M6UWI4"/>
<dbReference type="InterPro" id="IPR035944">
    <property type="entry name" value="YfbM-like_sf"/>
</dbReference>
<evidence type="ECO:0000313" key="2">
    <source>
        <dbReference type="EMBL" id="SHK73446.1"/>
    </source>
</evidence>
<dbReference type="Gene3D" id="3.40.1760.10">
    <property type="entry name" value="YfbM-like super family"/>
    <property type="match status" value="1"/>
</dbReference>
<evidence type="ECO:0000313" key="3">
    <source>
        <dbReference type="Proteomes" id="UP000184310"/>
    </source>
</evidence>
<evidence type="ECO:0000256" key="1">
    <source>
        <dbReference type="SAM" id="Coils"/>
    </source>
</evidence>
<dbReference type="EMBL" id="FQZB01000025">
    <property type="protein sequence ID" value="SHK73446.1"/>
    <property type="molecule type" value="Genomic_DNA"/>
</dbReference>
<gene>
    <name evidence="2" type="ORF">SAMN02745163_04368</name>
</gene>